<comment type="caution">
    <text evidence="4">The sequence shown here is derived from an EMBL/GenBank/DDBJ whole genome shotgun (WGS) entry which is preliminary data.</text>
</comment>
<dbReference type="RefSeq" id="WP_007278341.1">
    <property type="nucleotide sequence ID" value="NZ_ABCK01000007.1"/>
</dbReference>
<dbReference type="Gene3D" id="3.30.1120.10">
    <property type="match status" value="1"/>
</dbReference>
<sequence length="454" mass="50953">MKIFITLLFSCSLLWATDKPNILIILADDLGYADVGYHGLEEIPTPNIDRIANEGVQFSAGYSNGSICGPTRAALMSGVYQQRIGCEGICGGRKLNEHVVVGMPREVKTLAQYFQEAGYATGLFGKWHLGGERLFDKTLMPTSRGFDEFFGILEGASLYDDTVNRERKYIRQDTVIDYEGEYFTDAIGREAVSFITRKGDKPFFLYLPFTAVHAPMQASEKYMQRFAHIADPNRRVFAAMLSAMDDNIGRVFDALEHQGILDNTLIVFWSDNGGKPDNNYSLNHPLKGQKTQFYEGGIRVPACVRWPKGQIPAGKTLDQPVFLMDIFPSALEAAQITVPKDIEAKTILPLMQGKTNQTPHPAMFWKRAGKMAVRMGDWKLSNAGGPSELFNLKQDISESRNIIDQHPDIANKMNRLWLNWDKKNVPAYFGHDKALPIKVPLLHRKIGQKAKTLN</sequence>
<evidence type="ECO:0000259" key="3">
    <source>
        <dbReference type="Pfam" id="PF00884"/>
    </source>
</evidence>
<keyword evidence="2" id="KW-0378">Hydrolase</keyword>
<protein>
    <submittedName>
        <fullName evidence="4">Sulfatase</fullName>
    </submittedName>
</protein>
<evidence type="ECO:0000313" key="4">
    <source>
        <dbReference type="EMBL" id="EDM27827.1"/>
    </source>
</evidence>
<dbReference type="AlphaFoldDB" id="A6DKC9"/>
<dbReference type="EMBL" id="ABCK01000007">
    <property type="protein sequence ID" value="EDM27827.1"/>
    <property type="molecule type" value="Genomic_DNA"/>
</dbReference>
<dbReference type="OrthoDB" id="9764377at2"/>
<organism evidence="4 5">
    <name type="scientific">Lentisphaera araneosa HTCC2155</name>
    <dbReference type="NCBI Taxonomy" id="313628"/>
    <lineage>
        <taxon>Bacteria</taxon>
        <taxon>Pseudomonadati</taxon>
        <taxon>Lentisphaerota</taxon>
        <taxon>Lentisphaeria</taxon>
        <taxon>Lentisphaerales</taxon>
        <taxon>Lentisphaeraceae</taxon>
        <taxon>Lentisphaera</taxon>
    </lineage>
</organism>
<reference evidence="4 5" key="1">
    <citation type="journal article" date="2010" name="J. Bacteriol.">
        <title>Genome sequence of Lentisphaera araneosa HTCC2155T, the type species of the order Lentisphaerales in the phylum Lentisphaerae.</title>
        <authorList>
            <person name="Thrash J.C."/>
            <person name="Cho J.C."/>
            <person name="Vergin K.L."/>
            <person name="Morris R.M."/>
            <person name="Giovannoni S.J."/>
        </authorList>
    </citation>
    <scope>NUCLEOTIDE SEQUENCE [LARGE SCALE GENOMIC DNA]</scope>
    <source>
        <strain evidence="4 5">HTCC2155</strain>
    </source>
</reference>
<dbReference type="Pfam" id="PF00884">
    <property type="entry name" value="Sulfatase"/>
    <property type="match status" value="1"/>
</dbReference>
<name>A6DKC9_9BACT</name>
<dbReference type="InterPro" id="IPR050738">
    <property type="entry name" value="Sulfatase"/>
</dbReference>
<evidence type="ECO:0000313" key="5">
    <source>
        <dbReference type="Proteomes" id="UP000004947"/>
    </source>
</evidence>
<dbReference type="PANTHER" id="PTHR42693:SF53">
    <property type="entry name" value="ENDO-4-O-SULFATASE"/>
    <property type="match status" value="1"/>
</dbReference>
<dbReference type="eggNOG" id="COG3119">
    <property type="taxonomic scope" value="Bacteria"/>
</dbReference>
<dbReference type="STRING" id="313628.LNTAR_00460"/>
<dbReference type="InterPro" id="IPR017850">
    <property type="entry name" value="Alkaline_phosphatase_core_sf"/>
</dbReference>
<accession>A6DKC9</accession>
<keyword evidence="5" id="KW-1185">Reference proteome</keyword>
<evidence type="ECO:0000256" key="2">
    <source>
        <dbReference type="ARBA" id="ARBA00022801"/>
    </source>
</evidence>
<comment type="similarity">
    <text evidence="1">Belongs to the sulfatase family.</text>
</comment>
<gene>
    <name evidence="4" type="ORF">LNTAR_00460</name>
</gene>
<dbReference type="PANTHER" id="PTHR42693">
    <property type="entry name" value="ARYLSULFATASE FAMILY MEMBER"/>
    <property type="match status" value="1"/>
</dbReference>
<dbReference type="InterPro" id="IPR000917">
    <property type="entry name" value="Sulfatase_N"/>
</dbReference>
<dbReference type="Proteomes" id="UP000004947">
    <property type="component" value="Unassembled WGS sequence"/>
</dbReference>
<evidence type="ECO:0000256" key="1">
    <source>
        <dbReference type="ARBA" id="ARBA00008779"/>
    </source>
</evidence>
<proteinExistence type="inferred from homology"/>
<dbReference type="GO" id="GO:0004065">
    <property type="term" value="F:arylsulfatase activity"/>
    <property type="evidence" value="ECO:0007669"/>
    <property type="project" value="TreeGrafter"/>
</dbReference>
<dbReference type="Gene3D" id="3.40.720.10">
    <property type="entry name" value="Alkaline Phosphatase, subunit A"/>
    <property type="match status" value="1"/>
</dbReference>
<dbReference type="SUPFAM" id="SSF53649">
    <property type="entry name" value="Alkaline phosphatase-like"/>
    <property type="match status" value="1"/>
</dbReference>
<feature type="domain" description="Sulfatase N-terminal" evidence="3">
    <location>
        <begin position="20"/>
        <end position="336"/>
    </location>
</feature>